<reference evidence="2 3" key="1">
    <citation type="journal article" date="2013" name="Curr. Biol.">
        <title>The Genome of the Foraminiferan Reticulomyxa filosa.</title>
        <authorList>
            <person name="Glockner G."/>
            <person name="Hulsmann N."/>
            <person name="Schleicher M."/>
            <person name="Noegel A.A."/>
            <person name="Eichinger L."/>
            <person name="Gallinger C."/>
            <person name="Pawlowski J."/>
            <person name="Sierra R."/>
            <person name="Euteneuer U."/>
            <person name="Pillet L."/>
            <person name="Moustafa A."/>
            <person name="Platzer M."/>
            <person name="Groth M."/>
            <person name="Szafranski K."/>
            <person name="Schliwa M."/>
        </authorList>
    </citation>
    <scope>NUCLEOTIDE SEQUENCE [LARGE SCALE GENOMIC DNA]</scope>
</reference>
<gene>
    <name evidence="2" type="ORF">RFI_32371</name>
</gene>
<name>X6LWC6_RETFI</name>
<comment type="caution">
    <text evidence="2">The sequence shown here is derived from an EMBL/GenBank/DDBJ whole genome shotgun (WGS) entry which is preliminary data.</text>
</comment>
<evidence type="ECO:0000313" key="2">
    <source>
        <dbReference type="EMBL" id="ETO05025.1"/>
    </source>
</evidence>
<dbReference type="AlphaFoldDB" id="X6LWC6"/>
<protein>
    <recommendedName>
        <fullName evidence="1">Formin GTPase-binding domain-containing protein</fullName>
    </recommendedName>
</protein>
<dbReference type="Gene3D" id="1.25.10.10">
    <property type="entry name" value="Leucine-rich Repeat Variant"/>
    <property type="match status" value="1"/>
</dbReference>
<dbReference type="InterPro" id="IPR011989">
    <property type="entry name" value="ARM-like"/>
</dbReference>
<feature type="domain" description="Formin GTPase-binding" evidence="1">
    <location>
        <begin position="1"/>
        <end position="147"/>
    </location>
</feature>
<dbReference type="EMBL" id="ASPP01028627">
    <property type="protein sequence ID" value="ETO05025.1"/>
    <property type="molecule type" value="Genomic_DNA"/>
</dbReference>
<accession>X6LWC6</accession>
<dbReference type="InterPro" id="IPR016024">
    <property type="entry name" value="ARM-type_fold"/>
</dbReference>
<dbReference type="GO" id="GO:0003779">
    <property type="term" value="F:actin binding"/>
    <property type="evidence" value="ECO:0007669"/>
    <property type="project" value="InterPro"/>
</dbReference>
<feature type="non-terminal residue" evidence="2">
    <location>
        <position position="1"/>
    </location>
</feature>
<proteinExistence type="predicted"/>
<dbReference type="GO" id="GO:0030036">
    <property type="term" value="P:actin cytoskeleton organization"/>
    <property type="evidence" value="ECO:0007669"/>
    <property type="project" value="InterPro"/>
</dbReference>
<dbReference type="Proteomes" id="UP000023152">
    <property type="component" value="Unassembled WGS sequence"/>
</dbReference>
<keyword evidence="3" id="KW-1185">Reference proteome</keyword>
<dbReference type="SUPFAM" id="SSF48371">
    <property type="entry name" value="ARM repeat"/>
    <property type="match status" value="1"/>
</dbReference>
<dbReference type="InterPro" id="IPR010473">
    <property type="entry name" value="GTPase-bd"/>
</dbReference>
<organism evidence="2 3">
    <name type="scientific">Reticulomyxa filosa</name>
    <dbReference type="NCBI Taxonomy" id="46433"/>
    <lineage>
        <taxon>Eukaryota</taxon>
        <taxon>Sar</taxon>
        <taxon>Rhizaria</taxon>
        <taxon>Retaria</taxon>
        <taxon>Foraminifera</taxon>
        <taxon>Monothalamids</taxon>
        <taxon>Reticulomyxidae</taxon>
        <taxon>Reticulomyxa</taxon>
    </lineage>
</organism>
<evidence type="ECO:0000259" key="1">
    <source>
        <dbReference type="SMART" id="SM01140"/>
    </source>
</evidence>
<dbReference type="GO" id="GO:0031267">
    <property type="term" value="F:small GTPase binding"/>
    <property type="evidence" value="ECO:0007669"/>
    <property type="project" value="InterPro"/>
</dbReference>
<dbReference type="SMART" id="SM01140">
    <property type="entry name" value="Drf_GBD"/>
    <property type="match status" value="1"/>
</dbReference>
<sequence length="179" mass="20598">KAQIRNLDFAIQKQLIKSEYLNTLEQKQGAEDWVKRLKQQTNPLVAHEVLTNLIPALKVSKADFFETFVNSGGLDVLITISQFDNNKDKLRQSLLEIIKALLDAPNDVGFHVVAKHSHLIQDIVNIFDNLDIRTKMCCVQILCILCWWKQDTYSQVCAALEKFASTLHYDTWWPILLDT</sequence>
<evidence type="ECO:0000313" key="3">
    <source>
        <dbReference type="Proteomes" id="UP000023152"/>
    </source>
</evidence>
<dbReference type="Pfam" id="PF06371">
    <property type="entry name" value="Drf_GBD"/>
    <property type="match status" value="1"/>
</dbReference>